<dbReference type="Proteomes" id="UP001149411">
    <property type="component" value="Unassembled WGS sequence"/>
</dbReference>
<evidence type="ECO:0000256" key="2">
    <source>
        <dbReference type="ARBA" id="ARBA00023034"/>
    </source>
</evidence>
<accession>A0A9Q4C4C8</accession>
<dbReference type="RefSeq" id="WP_266088062.1">
    <property type="nucleotide sequence ID" value="NZ_RKLV01000010.1"/>
</dbReference>
<dbReference type="GO" id="GO:0033356">
    <property type="term" value="P:UDP-L-arabinose metabolic process"/>
    <property type="evidence" value="ECO:0007669"/>
    <property type="project" value="TreeGrafter"/>
</dbReference>
<comment type="subcellular location">
    <subcellularLocation>
        <location evidence="1">Golgi apparatus</location>
    </subcellularLocation>
</comment>
<dbReference type="Pfam" id="PF03214">
    <property type="entry name" value="RGP"/>
    <property type="match status" value="1"/>
</dbReference>
<dbReference type="PANTHER" id="PTHR31682:SF44">
    <property type="entry name" value="UDP-ARABINOPYRANOSE MUTASE 3"/>
    <property type="match status" value="1"/>
</dbReference>
<keyword evidence="2" id="KW-0333">Golgi apparatus</keyword>
<protein>
    <submittedName>
        <fullName evidence="3">Alpha-1 4-glucan-protein synthase</fullName>
    </submittedName>
</protein>
<proteinExistence type="predicted"/>
<reference evidence="3" key="1">
    <citation type="submission" date="2022-09" db="EMBL/GenBank/DDBJ databases">
        <title>Haloadaptaus new haloarchaeum isolated from saline soil.</title>
        <authorList>
            <person name="Duran-Viseras A."/>
            <person name="Sanchez-Porro C."/>
            <person name="Ventosa A."/>
        </authorList>
    </citation>
    <scope>NUCLEOTIDE SEQUENCE</scope>
    <source>
        <strain evidence="3">F3-133</strain>
    </source>
</reference>
<organism evidence="3 4">
    <name type="scientific">Halorutilus salinus</name>
    <dbReference type="NCBI Taxonomy" id="2487751"/>
    <lineage>
        <taxon>Archaea</taxon>
        <taxon>Methanobacteriati</taxon>
        <taxon>Methanobacteriota</taxon>
        <taxon>Stenosarchaea group</taxon>
        <taxon>Halobacteria</taxon>
        <taxon>Halorutilales</taxon>
        <taxon>Halorutilaceae</taxon>
        <taxon>Halorutilus</taxon>
    </lineage>
</organism>
<dbReference type="InterPro" id="IPR037595">
    <property type="entry name" value="RGP_fam"/>
</dbReference>
<sequence>MTQPDICVVAPTVRNPEFIREYIENARANGFDTDRLHVVLVTEDFCDKESIRATLDELGVDGKVFGGTEREDWYEQNGIEDYSDLVPAASHAETSFGLLYIWANPRFEYGVFLDDDTRPHDEFDFFGTHMDHIGSQKEVEHVGSDEQWVNVLYQNVDEHGLYPRGYPYSAMDETVQTETRRTDEIVASQGLWTDVPDLDAVRILMDGDLRGQAQTRTSAGDFTGNFAVSEGNYLTVCSMNLAFRREVVPAFYQMPMDDNEWDIGRFDDIWSGLTLKKAADMLDKTVLTGYPLCIHEKAERSTFSDLNNEVPALELNEHFWEALDKAPDSASNYFEAYEEMVSAVDAYDFSDYGNSGFIDLTVEKMSRWLEALSALETGGRTA</sequence>
<comment type="caution">
    <text evidence="3">The sequence shown here is derived from an EMBL/GenBank/DDBJ whole genome shotgun (WGS) entry which is preliminary data.</text>
</comment>
<dbReference type="GO" id="GO:0005829">
    <property type="term" value="C:cytosol"/>
    <property type="evidence" value="ECO:0007669"/>
    <property type="project" value="TreeGrafter"/>
</dbReference>
<gene>
    <name evidence="3" type="ORF">EGH25_09745</name>
</gene>
<dbReference type="InterPro" id="IPR029044">
    <property type="entry name" value="Nucleotide-diphossugar_trans"/>
</dbReference>
<keyword evidence="4" id="KW-1185">Reference proteome</keyword>
<dbReference type="PANTHER" id="PTHR31682">
    <property type="entry name" value="UDP-ARABINOSE MUTASE"/>
    <property type="match status" value="1"/>
</dbReference>
<dbReference type="AlphaFoldDB" id="A0A9Q4C4C8"/>
<evidence type="ECO:0000313" key="3">
    <source>
        <dbReference type="EMBL" id="MCX2819630.1"/>
    </source>
</evidence>
<name>A0A9Q4C4C8_9EURY</name>
<dbReference type="EMBL" id="RKLV01000010">
    <property type="protein sequence ID" value="MCX2819630.1"/>
    <property type="molecule type" value="Genomic_DNA"/>
</dbReference>
<evidence type="ECO:0000313" key="4">
    <source>
        <dbReference type="Proteomes" id="UP001149411"/>
    </source>
</evidence>
<dbReference type="SUPFAM" id="SSF53448">
    <property type="entry name" value="Nucleotide-diphospho-sugar transferases"/>
    <property type="match status" value="1"/>
</dbReference>
<dbReference type="GO" id="GO:0052691">
    <property type="term" value="F:UDP-arabinopyranose mutase activity"/>
    <property type="evidence" value="ECO:0007669"/>
    <property type="project" value="TreeGrafter"/>
</dbReference>
<evidence type="ECO:0000256" key="1">
    <source>
        <dbReference type="ARBA" id="ARBA00004555"/>
    </source>
</evidence>